<dbReference type="SUPFAM" id="SSF53850">
    <property type="entry name" value="Periplasmic binding protein-like II"/>
    <property type="match status" value="1"/>
</dbReference>
<keyword evidence="1" id="KW-0732">Signal</keyword>
<feature type="chain" id="PRO_5039718736" evidence="1">
    <location>
        <begin position="22"/>
        <end position="412"/>
    </location>
</feature>
<dbReference type="Proteomes" id="UP000260680">
    <property type="component" value="Unassembled WGS sequence"/>
</dbReference>
<proteinExistence type="predicted"/>
<sequence>MQKKVFSAAVFLLAAACILTACKKNGFIFKKNPVRECTLTFWHWDTGHEEFYEKIASDYAKEHEGVKINIRLVPYETYTKEWLKAASEGETADVFAIPPESLAEFIDSRKLEALTYADLIPAGSEEEFLINKPGKEKAYALPAAGSLPVIFYNKDIYEQNQLVIPETLSDFVTNCAILKQSSCQPFAMSLTEEGRFDAFDFAAGILANGKSLNGKKSEKQDFKKLLDQNTGYYDLLGLAMELSLDKGVCVKGHQALLENFAQNKYAMICGTTEDIAALNSMSSSFGWFMLPGEDYTKAGVWKANHMFGAAKKGKSVKEAKNFLSYFLTRENQLAFSAEFGMLPAVKGLKPDDKEIRQAYELVSGKKEVYFPFFQTMSQEERTLCAEKLDLIFSGEVTDPEGFLTDWIKKLKD</sequence>
<feature type="signal peptide" evidence="1">
    <location>
        <begin position="1"/>
        <end position="21"/>
    </location>
</feature>
<evidence type="ECO:0000256" key="1">
    <source>
        <dbReference type="SAM" id="SignalP"/>
    </source>
</evidence>
<dbReference type="InterPro" id="IPR050490">
    <property type="entry name" value="Bact_solute-bd_prot1"/>
</dbReference>
<dbReference type="OrthoDB" id="383937at2"/>
<protein>
    <submittedName>
        <fullName evidence="2">Carbohydrate ABC transporter substrate-binding protein</fullName>
    </submittedName>
</protein>
<dbReference type="InterPro" id="IPR006059">
    <property type="entry name" value="SBP"/>
</dbReference>
<comment type="caution">
    <text evidence="2">The sequence shown here is derived from an EMBL/GenBank/DDBJ whole genome shotgun (WGS) entry which is preliminary data.</text>
</comment>
<dbReference type="PROSITE" id="PS51257">
    <property type="entry name" value="PROKAR_LIPOPROTEIN"/>
    <property type="match status" value="1"/>
</dbReference>
<gene>
    <name evidence="2" type="ORF">DS742_27860</name>
</gene>
<dbReference type="EMBL" id="QOHO01000129">
    <property type="protein sequence ID" value="RFZ75655.1"/>
    <property type="molecule type" value="Genomic_DNA"/>
</dbReference>
<evidence type="ECO:0000313" key="2">
    <source>
        <dbReference type="EMBL" id="RFZ75655.1"/>
    </source>
</evidence>
<dbReference type="Pfam" id="PF01547">
    <property type="entry name" value="SBP_bac_1"/>
    <property type="match status" value="1"/>
</dbReference>
<dbReference type="PANTHER" id="PTHR43649">
    <property type="entry name" value="ARABINOSE-BINDING PROTEIN-RELATED"/>
    <property type="match status" value="1"/>
</dbReference>
<dbReference type="AlphaFoldDB" id="A0A3E2N3V9"/>
<accession>A0A3E2N3V9</accession>
<name>A0A3E2N3V9_9FIRM</name>
<dbReference type="Gene3D" id="3.40.190.10">
    <property type="entry name" value="Periplasmic binding protein-like II"/>
    <property type="match status" value="1"/>
</dbReference>
<evidence type="ECO:0000313" key="3">
    <source>
        <dbReference type="Proteomes" id="UP000260680"/>
    </source>
</evidence>
<organism evidence="2 3">
    <name type="scientific">Lacrimispora amygdalina</name>
    <dbReference type="NCBI Taxonomy" id="253257"/>
    <lineage>
        <taxon>Bacteria</taxon>
        <taxon>Bacillati</taxon>
        <taxon>Bacillota</taxon>
        <taxon>Clostridia</taxon>
        <taxon>Lachnospirales</taxon>
        <taxon>Lachnospiraceae</taxon>
        <taxon>Lacrimispora</taxon>
    </lineage>
</organism>
<reference evidence="2 3" key="1">
    <citation type="submission" date="2018-07" db="EMBL/GenBank/DDBJ databases">
        <title>New species, Clostridium PI-S10-A1B.</title>
        <authorList>
            <person name="Krishna G."/>
            <person name="Summeta K."/>
            <person name="Shikha S."/>
            <person name="Prabhu P.B."/>
            <person name="Suresh K."/>
        </authorList>
    </citation>
    <scope>NUCLEOTIDE SEQUENCE [LARGE SCALE GENOMIC DNA]</scope>
    <source>
        <strain evidence="2 3">PI-S10-A1B</strain>
    </source>
</reference>
<dbReference type="RefSeq" id="WP_117420163.1">
    <property type="nucleotide sequence ID" value="NZ_QOHO01000129.1"/>
</dbReference>